<dbReference type="SUPFAM" id="SSF116734">
    <property type="entry name" value="DNA methylase specificity domain"/>
    <property type="match status" value="1"/>
</dbReference>
<evidence type="ECO:0000313" key="4">
    <source>
        <dbReference type="Proteomes" id="UP001597048"/>
    </source>
</evidence>
<protein>
    <recommendedName>
        <fullName evidence="5">Restriction endonuclease subunit S</fullName>
    </recommendedName>
</protein>
<reference evidence="4" key="1">
    <citation type="journal article" date="2019" name="Int. J. Syst. Evol. Microbiol.">
        <title>The Global Catalogue of Microorganisms (GCM) 10K type strain sequencing project: providing services to taxonomists for standard genome sequencing and annotation.</title>
        <authorList>
            <consortium name="The Broad Institute Genomics Platform"/>
            <consortium name="The Broad Institute Genome Sequencing Center for Infectious Disease"/>
            <person name="Wu L."/>
            <person name="Ma J."/>
        </authorList>
    </citation>
    <scope>NUCLEOTIDE SEQUENCE [LARGE SCALE GENOMIC DNA]</scope>
    <source>
        <strain evidence="4">CCUG 60525</strain>
    </source>
</reference>
<gene>
    <name evidence="3" type="ORF">ACFQ1C_14650</name>
</gene>
<name>A0ABW3KLZ0_9GAMM</name>
<accession>A0ABW3KLZ0</accession>
<evidence type="ECO:0000256" key="1">
    <source>
        <dbReference type="ARBA" id="ARBA00022747"/>
    </source>
</evidence>
<evidence type="ECO:0008006" key="5">
    <source>
        <dbReference type="Google" id="ProtNLM"/>
    </source>
</evidence>
<dbReference type="InterPro" id="IPR051212">
    <property type="entry name" value="Type-I_RE_S_subunit"/>
</dbReference>
<dbReference type="EMBL" id="JBHTJS010000058">
    <property type="protein sequence ID" value="MFD1009385.1"/>
    <property type="molecule type" value="Genomic_DNA"/>
</dbReference>
<dbReference type="PANTHER" id="PTHR43140:SF1">
    <property type="entry name" value="TYPE I RESTRICTION ENZYME ECOKI SPECIFICITY SUBUNIT"/>
    <property type="match status" value="1"/>
</dbReference>
<dbReference type="Gene3D" id="3.90.220.20">
    <property type="entry name" value="DNA methylase specificity domains"/>
    <property type="match status" value="2"/>
</dbReference>
<organism evidence="3 4">
    <name type="scientific">Oceanisphaera ostreae</name>
    <dbReference type="NCBI Taxonomy" id="914151"/>
    <lineage>
        <taxon>Bacteria</taxon>
        <taxon>Pseudomonadati</taxon>
        <taxon>Pseudomonadota</taxon>
        <taxon>Gammaproteobacteria</taxon>
        <taxon>Aeromonadales</taxon>
        <taxon>Aeromonadaceae</taxon>
        <taxon>Oceanisphaera</taxon>
    </lineage>
</organism>
<dbReference type="Proteomes" id="UP001597048">
    <property type="component" value="Unassembled WGS sequence"/>
</dbReference>
<comment type="caution">
    <text evidence="3">The sequence shown here is derived from an EMBL/GenBank/DDBJ whole genome shotgun (WGS) entry which is preliminary data.</text>
</comment>
<keyword evidence="4" id="KW-1185">Reference proteome</keyword>
<dbReference type="RefSeq" id="WP_379559410.1">
    <property type="nucleotide sequence ID" value="NZ_JBHTJS010000058.1"/>
</dbReference>
<keyword evidence="1" id="KW-0680">Restriction system</keyword>
<sequence length="110" mass="12399">MPKINQKVVCLAPINLPPIIEQTEIVRRVEQLFAFADQVEQRVKDAQARVNHLTQSILAKAFRGELTADWRQQHPELISGEHSAEALLARIQAERAAQTPAKRGRKKANT</sequence>
<dbReference type="InterPro" id="IPR044946">
    <property type="entry name" value="Restrct_endonuc_typeI_TRD_sf"/>
</dbReference>
<dbReference type="PANTHER" id="PTHR43140">
    <property type="entry name" value="TYPE-1 RESTRICTION ENZYME ECOKI SPECIFICITY PROTEIN"/>
    <property type="match status" value="1"/>
</dbReference>
<keyword evidence="2" id="KW-0238">DNA-binding</keyword>
<evidence type="ECO:0000256" key="2">
    <source>
        <dbReference type="ARBA" id="ARBA00023125"/>
    </source>
</evidence>
<evidence type="ECO:0000313" key="3">
    <source>
        <dbReference type="EMBL" id="MFD1009385.1"/>
    </source>
</evidence>
<proteinExistence type="predicted"/>